<feature type="transmembrane region" description="Helical" evidence="5">
    <location>
        <begin position="53"/>
        <end position="75"/>
    </location>
</feature>
<keyword evidence="3 5" id="KW-1133">Transmembrane helix</keyword>
<dbReference type="Pfam" id="PF03168">
    <property type="entry name" value="LEA_2"/>
    <property type="match status" value="1"/>
</dbReference>
<evidence type="ECO:0000259" key="6">
    <source>
        <dbReference type="Pfam" id="PF03168"/>
    </source>
</evidence>
<gene>
    <name evidence="7" type="ORF">RND71_007164</name>
</gene>
<proteinExistence type="predicted"/>
<evidence type="ECO:0000313" key="8">
    <source>
        <dbReference type="Proteomes" id="UP001291623"/>
    </source>
</evidence>
<protein>
    <recommendedName>
        <fullName evidence="6">Late embryogenesis abundant protein LEA-2 subgroup domain-containing protein</fullName>
    </recommendedName>
</protein>
<accession>A0AAE1SLB8</accession>
<evidence type="ECO:0000256" key="2">
    <source>
        <dbReference type="ARBA" id="ARBA00022692"/>
    </source>
</evidence>
<evidence type="ECO:0000256" key="5">
    <source>
        <dbReference type="SAM" id="Phobius"/>
    </source>
</evidence>
<dbReference type="PANTHER" id="PTHR31415:SF4">
    <property type="entry name" value="NDR1_HIN1-LIKE PROTEIN 3"/>
    <property type="match status" value="1"/>
</dbReference>
<dbReference type="AlphaFoldDB" id="A0AAE1SLB8"/>
<dbReference type="PANTHER" id="PTHR31415">
    <property type="entry name" value="OS05G0367900 PROTEIN"/>
    <property type="match status" value="1"/>
</dbReference>
<dbReference type="EMBL" id="JAVYJV010000004">
    <property type="protein sequence ID" value="KAK4371780.1"/>
    <property type="molecule type" value="Genomic_DNA"/>
</dbReference>
<sequence length="232" mass="26349">MPEHHLNGAYYGPSIPPPSKTYHHPGHGGSGGCCCNPFTCCCSCIFNCICTCIFQILCTLLVIIAVVGFILWFVLRPNKVNFHVADASINHFDFSDRNNTLNYDIALNISIRNPNKRIGIYYDLIEARAYYHGGNFGNTTLDPFYQGHKNTTDLDLVFKGSNSIQLGDKARSDYNGEKDNGVYEIGLKLYMRIRFKFGWIKTKKIKPMIKCDLKVPFKANGTFERTQCHLDW</sequence>
<evidence type="ECO:0000313" key="7">
    <source>
        <dbReference type="EMBL" id="KAK4371780.1"/>
    </source>
</evidence>
<name>A0AAE1SLB8_9SOLA</name>
<dbReference type="GO" id="GO:0005886">
    <property type="term" value="C:plasma membrane"/>
    <property type="evidence" value="ECO:0007669"/>
    <property type="project" value="TreeGrafter"/>
</dbReference>
<feature type="domain" description="Late embryogenesis abundant protein LEA-2 subgroup" evidence="6">
    <location>
        <begin position="109"/>
        <end position="206"/>
    </location>
</feature>
<dbReference type="InterPro" id="IPR044839">
    <property type="entry name" value="NDR1-like"/>
</dbReference>
<evidence type="ECO:0000256" key="3">
    <source>
        <dbReference type="ARBA" id="ARBA00022989"/>
    </source>
</evidence>
<evidence type="ECO:0000256" key="1">
    <source>
        <dbReference type="ARBA" id="ARBA00004167"/>
    </source>
</evidence>
<keyword evidence="4 5" id="KW-0472">Membrane</keyword>
<organism evidence="7 8">
    <name type="scientific">Anisodus tanguticus</name>
    <dbReference type="NCBI Taxonomy" id="243964"/>
    <lineage>
        <taxon>Eukaryota</taxon>
        <taxon>Viridiplantae</taxon>
        <taxon>Streptophyta</taxon>
        <taxon>Embryophyta</taxon>
        <taxon>Tracheophyta</taxon>
        <taxon>Spermatophyta</taxon>
        <taxon>Magnoliopsida</taxon>
        <taxon>eudicotyledons</taxon>
        <taxon>Gunneridae</taxon>
        <taxon>Pentapetalae</taxon>
        <taxon>asterids</taxon>
        <taxon>lamiids</taxon>
        <taxon>Solanales</taxon>
        <taxon>Solanaceae</taxon>
        <taxon>Solanoideae</taxon>
        <taxon>Hyoscyameae</taxon>
        <taxon>Anisodus</taxon>
    </lineage>
</organism>
<dbReference type="Proteomes" id="UP001291623">
    <property type="component" value="Unassembled WGS sequence"/>
</dbReference>
<reference evidence="7" key="1">
    <citation type="submission" date="2023-12" db="EMBL/GenBank/DDBJ databases">
        <title>Genome assembly of Anisodus tanguticus.</title>
        <authorList>
            <person name="Wang Y.-J."/>
        </authorList>
    </citation>
    <scope>NUCLEOTIDE SEQUENCE</scope>
    <source>
        <strain evidence="7">KB-2021</strain>
        <tissue evidence="7">Leaf</tissue>
    </source>
</reference>
<dbReference type="InterPro" id="IPR004864">
    <property type="entry name" value="LEA_2"/>
</dbReference>
<comment type="caution">
    <text evidence="7">The sequence shown here is derived from an EMBL/GenBank/DDBJ whole genome shotgun (WGS) entry which is preliminary data.</text>
</comment>
<keyword evidence="2 5" id="KW-0812">Transmembrane</keyword>
<keyword evidence="8" id="KW-1185">Reference proteome</keyword>
<dbReference type="GO" id="GO:0098542">
    <property type="term" value="P:defense response to other organism"/>
    <property type="evidence" value="ECO:0007669"/>
    <property type="project" value="InterPro"/>
</dbReference>
<evidence type="ECO:0000256" key="4">
    <source>
        <dbReference type="ARBA" id="ARBA00023136"/>
    </source>
</evidence>
<dbReference type="GO" id="GO:0009506">
    <property type="term" value="C:plasmodesma"/>
    <property type="evidence" value="ECO:0007669"/>
    <property type="project" value="TreeGrafter"/>
</dbReference>
<comment type="subcellular location">
    <subcellularLocation>
        <location evidence="1">Membrane</location>
        <topology evidence="1">Single-pass membrane protein</topology>
    </subcellularLocation>
</comment>